<dbReference type="GO" id="GO:0050031">
    <property type="term" value="F:L-pipecolate oxidase activity"/>
    <property type="evidence" value="ECO:0007669"/>
    <property type="project" value="TreeGrafter"/>
</dbReference>
<dbReference type="GeneID" id="54298947"/>
<protein>
    <recommendedName>
        <fullName evidence="6">FAD dependent oxidoreductase domain-containing protein</fullName>
    </recommendedName>
</protein>
<dbReference type="OrthoDB" id="2219495at2759"/>
<keyword evidence="3" id="KW-0285">Flavoprotein</keyword>
<evidence type="ECO:0000256" key="4">
    <source>
        <dbReference type="ARBA" id="ARBA00022827"/>
    </source>
</evidence>
<reference evidence="7" key="1">
    <citation type="journal article" date="2020" name="Stud. Mycol.">
        <title>101 Dothideomycetes genomes: a test case for predicting lifestyles and emergence of pathogens.</title>
        <authorList>
            <person name="Haridas S."/>
            <person name="Albert R."/>
            <person name="Binder M."/>
            <person name="Bloem J."/>
            <person name="Labutti K."/>
            <person name="Salamov A."/>
            <person name="Andreopoulos B."/>
            <person name="Baker S."/>
            <person name="Barry K."/>
            <person name="Bills G."/>
            <person name="Bluhm B."/>
            <person name="Cannon C."/>
            <person name="Castanera R."/>
            <person name="Culley D."/>
            <person name="Daum C."/>
            <person name="Ezra D."/>
            <person name="Gonzalez J."/>
            <person name="Henrissat B."/>
            <person name="Kuo A."/>
            <person name="Liang C."/>
            <person name="Lipzen A."/>
            <person name="Lutzoni F."/>
            <person name="Magnuson J."/>
            <person name="Mondo S."/>
            <person name="Nolan M."/>
            <person name="Ohm R."/>
            <person name="Pangilinan J."/>
            <person name="Park H.-J."/>
            <person name="Ramirez L."/>
            <person name="Alfaro M."/>
            <person name="Sun H."/>
            <person name="Tritt A."/>
            <person name="Yoshinaga Y."/>
            <person name="Zwiers L.-H."/>
            <person name="Turgeon B."/>
            <person name="Goodwin S."/>
            <person name="Spatafora J."/>
            <person name="Crous P."/>
            <person name="Grigoriev I."/>
        </authorList>
    </citation>
    <scope>NUCLEOTIDE SEQUENCE</scope>
    <source>
        <strain evidence="7">CBS 121167</strain>
    </source>
</reference>
<dbReference type="RefSeq" id="XP_033391641.1">
    <property type="nucleotide sequence ID" value="XM_033541451.1"/>
</dbReference>
<dbReference type="PANTHER" id="PTHR10961:SF46">
    <property type="entry name" value="PEROXISOMAL SARCOSINE OXIDASE"/>
    <property type="match status" value="1"/>
</dbReference>
<comment type="cofactor">
    <cofactor evidence="1">
        <name>FAD</name>
        <dbReference type="ChEBI" id="CHEBI:57692"/>
    </cofactor>
</comment>
<keyword evidence="4" id="KW-0274">FAD</keyword>
<feature type="domain" description="FAD dependent oxidoreductase" evidence="6">
    <location>
        <begin position="12"/>
        <end position="425"/>
    </location>
</feature>
<evidence type="ECO:0000256" key="3">
    <source>
        <dbReference type="ARBA" id="ARBA00022630"/>
    </source>
</evidence>
<evidence type="ECO:0000313" key="7">
    <source>
        <dbReference type="EMBL" id="KAF2135923.1"/>
    </source>
</evidence>
<dbReference type="Gene3D" id="3.50.50.60">
    <property type="entry name" value="FAD/NAD(P)-binding domain"/>
    <property type="match status" value="1"/>
</dbReference>
<evidence type="ECO:0000256" key="5">
    <source>
        <dbReference type="ARBA" id="ARBA00023002"/>
    </source>
</evidence>
<dbReference type="GO" id="GO:0050660">
    <property type="term" value="F:flavin adenine dinucleotide binding"/>
    <property type="evidence" value="ECO:0007669"/>
    <property type="project" value="InterPro"/>
</dbReference>
<name>A0A6A6AXM9_9PEZI</name>
<dbReference type="InterPro" id="IPR036188">
    <property type="entry name" value="FAD/NAD-bd_sf"/>
</dbReference>
<dbReference type="AlphaFoldDB" id="A0A6A6AXM9"/>
<gene>
    <name evidence="7" type="ORF">K452DRAFT_292821</name>
</gene>
<organism evidence="7 8">
    <name type="scientific">Aplosporella prunicola CBS 121167</name>
    <dbReference type="NCBI Taxonomy" id="1176127"/>
    <lineage>
        <taxon>Eukaryota</taxon>
        <taxon>Fungi</taxon>
        <taxon>Dikarya</taxon>
        <taxon>Ascomycota</taxon>
        <taxon>Pezizomycotina</taxon>
        <taxon>Dothideomycetes</taxon>
        <taxon>Dothideomycetes incertae sedis</taxon>
        <taxon>Botryosphaeriales</taxon>
        <taxon>Aplosporellaceae</taxon>
        <taxon>Aplosporella</taxon>
    </lineage>
</organism>
<dbReference type="InterPro" id="IPR045170">
    <property type="entry name" value="MTOX"/>
</dbReference>
<accession>A0A6A6AXM9</accession>
<evidence type="ECO:0000256" key="1">
    <source>
        <dbReference type="ARBA" id="ARBA00001974"/>
    </source>
</evidence>
<dbReference type="Proteomes" id="UP000799438">
    <property type="component" value="Unassembled WGS sequence"/>
</dbReference>
<dbReference type="SUPFAM" id="SSF51905">
    <property type="entry name" value="FAD/NAD(P)-binding domain"/>
    <property type="match status" value="1"/>
</dbReference>
<dbReference type="InterPro" id="IPR006076">
    <property type="entry name" value="FAD-dep_OxRdtase"/>
</dbReference>
<keyword evidence="5" id="KW-0560">Oxidoreductase</keyword>
<keyword evidence="8" id="KW-1185">Reference proteome</keyword>
<dbReference type="EMBL" id="ML995543">
    <property type="protein sequence ID" value="KAF2135923.1"/>
    <property type="molecule type" value="Genomic_DNA"/>
</dbReference>
<proteinExistence type="inferred from homology"/>
<evidence type="ECO:0000259" key="6">
    <source>
        <dbReference type="Pfam" id="PF01266"/>
    </source>
</evidence>
<comment type="similarity">
    <text evidence="2">Belongs to the MSOX/MTOX family.</text>
</comment>
<evidence type="ECO:0000313" key="8">
    <source>
        <dbReference type="Proteomes" id="UP000799438"/>
    </source>
</evidence>
<evidence type="ECO:0000256" key="2">
    <source>
        <dbReference type="ARBA" id="ARBA00010989"/>
    </source>
</evidence>
<dbReference type="PANTHER" id="PTHR10961">
    <property type="entry name" value="PEROXISOMAL SARCOSINE OXIDASE"/>
    <property type="match status" value="1"/>
</dbReference>
<dbReference type="Pfam" id="PF01266">
    <property type="entry name" value="DAO"/>
    <property type="match status" value="1"/>
</dbReference>
<sequence>MTSSSSPVPASILIVGSGVFGLTTAYSLARNPAYSKTTITVVDRQGFPSPDASSIDTSRIIRPDYADPAYAALAYEAQDLWRGAWGADGRYTETGLCLTAEPGCADYVNKSLENVRALEAVREEVLRATAQTANTAVQRDNDAQPARPALQELRSAAEISRIHTFGGTNGSVGYVNWTSGWADPEASMAHLQALVAATGRVAFVRATVTRLLFAHAETTVPSAQSSRVLGAALDDGRELRAEVTVVAAGAWSGALLDLRGIVEATGQALAYVDISADEQAALGKNPTVLNLATGMFVIPPSRRLLKLARHGHGYSHYVNIAHPELPASANETISVSLPRTHATSPALPAHLPAEAEAALRKLCQDLVPSCAARPFRSTRLCYYADTRDGDFLITHHPAYGRSLFVATGGSGHGFKFLPVIGDRIVQCLEGRPPAQFRDKWAWPKERVPFELWKGDGSRGGRKGMRLEREYAKGARL</sequence>
<dbReference type="GO" id="GO:0008115">
    <property type="term" value="F:sarcosine oxidase activity"/>
    <property type="evidence" value="ECO:0007669"/>
    <property type="project" value="TreeGrafter"/>
</dbReference>
<dbReference type="Gene3D" id="3.30.9.10">
    <property type="entry name" value="D-Amino Acid Oxidase, subunit A, domain 2"/>
    <property type="match status" value="1"/>
</dbReference>
<dbReference type="GO" id="GO:0004657">
    <property type="term" value="F:proline dehydrogenase activity"/>
    <property type="evidence" value="ECO:0007669"/>
    <property type="project" value="TreeGrafter"/>
</dbReference>